<dbReference type="InterPro" id="IPR002938">
    <property type="entry name" value="FAD-bd"/>
</dbReference>
<dbReference type="InterPro" id="IPR036188">
    <property type="entry name" value="FAD/NAD-bd_sf"/>
</dbReference>
<keyword evidence="4" id="KW-0503">Monooxygenase</keyword>
<dbReference type="PANTHER" id="PTHR47178:SF5">
    <property type="entry name" value="FAD-BINDING DOMAIN-CONTAINING PROTEIN"/>
    <property type="match status" value="1"/>
</dbReference>
<dbReference type="Pfam" id="PF13450">
    <property type="entry name" value="NAD_binding_8"/>
    <property type="match status" value="1"/>
</dbReference>
<evidence type="ECO:0000256" key="1">
    <source>
        <dbReference type="ARBA" id="ARBA00022630"/>
    </source>
</evidence>
<organism evidence="6 7">
    <name type="scientific">Actinomycetospora straminea</name>
    <dbReference type="NCBI Taxonomy" id="663607"/>
    <lineage>
        <taxon>Bacteria</taxon>
        <taxon>Bacillati</taxon>
        <taxon>Actinomycetota</taxon>
        <taxon>Actinomycetes</taxon>
        <taxon>Pseudonocardiales</taxon>
        <taxon>Pseudonocardiaceae</taxon>
        <taxon>Actinomycetospora</taxon>
    </lineage>
</organism>
<name>A0ABP9EK59_9PSEU</name>
<evidence type="ECO:0000313" key="7">
    <source>
        <dbReference type="Proteomes" id="UP001500457"/>
    </source>
</evidence>
<gene>
    <name evidence="6" type="ORF">GCM10023203_35220</name>
</gene>
<reference evidence="7" key="1">
    <citation type="journal article" date="2019" name="Int. J. Syst. Evol. Microbiol.">
        <title>The Global Catalogue of Microorganisms (GCM) 10K type strain sequencing project: providing services to taxonomists for standard genome sequencing and annotation.</title>
        <authorList>
            <consortium name="The Broad Institute Genomics Platform"/>
            <consortium name="The Broad Institute Genome Sequencing Center for Infectious Disease"/>
            <person name="Wu L."/>
            <person name="Ma J."/>
        </authorList>
    </citation>
    <scope>NUCLEOTIDE SEQUENCE [LARGE SCALE GENOMIC DNA]</scope>
    <source>
        <strain evidence="7">JCM 17983</strain>
    </source>
</reference>
<sequence>MGVRYQLSDSEEEDDMRVSVIGAGIGGLALAQALRRADIEVAVHDRDAHIGATGGYRLALDAPACETLRRHLTPGHYQALLGSSAPPAASRRLTFADHRLRALSEQTFDATDEALFIGRVPLRTLLADGLGDRIRFGATYTGHEVRDDGRVVARFADGSTDVADVLVGADGARSRVAAALAGRPTSVPCGYGCIAARIPLDADTRGRLPAILEGGPGLAIGPRGLGMFLTAHDPASGAAVDPATCRDVSPITEAPALIWGLIGPDADLRPDGTRPEGPALVDVAVGALGGWAEDLRTLLAGTDPTTAAFFGYHTCDPDADLTPWPAGPVTALGDAVHAMPPTGGGSAATAIRDAGHLATELVAARDGGSTIALATLRFQSTMAGYAPDRVRDALGVLRSMQRLAHPLASAAARAGLPTLAAWHRVRRGATGRGRTTSAVSRRVRVVA</sequence>
<dbReference type="SUPFAM" id="SSF51905">
    <property type="entry name" value="FAD/NAD(P)-binding domain"/>
    <property type="match status" value="1"/>
</dbReference>
<evidence type="ECO:0000256" key="2">
    <source>
        <dbReference type="ARBA" id="ARBA00022827"/>
    </source>
</evidence>
<evidence type="ECO:0000256" key="4">
    <source>
        <dbReference type="ARBA" id="ARBA00023033"/>
    </source>
</evidence>
<keyword evidence="2" id="KW-0274">FAD</keyword>
<dbReference type="PANTHER" id="PTHR47178">
    <property type="entry name" value="MONOOXYGENASE, FAD-BINDING"/>
    <property type="match status" value="1"/>
</dbReference>
<keyword evidence="1" id="KW-0285">Flavoprotein</keyword>
<evidence type="ECO:0000259" key="5">
    <source>
        <dbReference type="Pfam" id="PF01494"/>
    </source>
</evidence>
<dbReference type="EMBL" id="BAABHQ010000009">
    <property type="protein sequence ID" value="GAA4881015.1"/>
    <property type="molecule type" value="Genomic_DNA"/>
</dbReference>
<comment type="caution">
    <text evidence="6">The sequence shown here is derived from an EMBL/GenBank/DDBJ whole genome shotgun (WGS) entry which is preliminary data.</text>
</comment>
<keyword evidence="7" id="KW-1185">Reference proteome</keyword>
<evidence type="ECO:0000256" key="3">
    <source>
        <dbReference type="ARBA" id="ARBA00023002"/>
    </source>
</evidence>
<dbReference type="Pfam" id="PF01494">
    <property type="entry name" value="FAD_binding_3"/>
    <property type="match status" value="1"/>
</dbReference>
<keyword evidence="3" id="KW-0560">Oxidoreductase</keyword>
<accession>A0ABP9EK59</accession>
<evidence type="ECO:0000313" key="6">
    <source>
        <dbReference type="EMBL" id="GAA4881015.1"/>
    </source>
</evidence>
<dbReference type="Proteomes" id="UP001500457">
    <property type="component" value="Unassembled WGS sequence"/>
</dbReference>
<dbReference type="Gene3D" id="3.50.50.60">
    <property type="entry name" value="FAD/NAD(P)-binding domain"/>
    <property type="match status" value="1"/>
</dbReference>
<protein>
    <submittedName>
        <fullName evidence="6">NAD(P)/FAD-dependent oxidoreductase</fullName>
    </submittedName>
</protein>
<proteinExistence type="predicted"/>
<feature type="domain" description="FAD-binding" evidence="5">
    <location>
        <begin position="321"/>
        <end position="367"/>
    </location>
</feature>
<dbReference type="PRINTS" id="PR00420">
    <property type="entry name" value="RNGMNOXGNASE"/>
</dbReference>